<reference evidence="4 5" key="1">
    <citation type="submission" date="2022-06" db="EMBL/GenBank/DDBJ databases">
        <title>Isolation of gut microbiota from human fecal samples.</title>
        <authorList>
            <person name="Pamer E.G."/>
            <person name="Barat B."/>
            <person name="Waligurski E."/>
            <person name="Medina S."/>
            <person name="Paddock L."/>
            <person name="Mostad J."/>
        </authorList>
    </citation>
    <scope>NUCLEOTIDE SEQUENCE [LARGE SCALE GENOMIC DNA]</scope>
    <source>
        <strain evidence="4 5">DFI.7.95</strain>
    </source>
</reference>
<gene>
    <name evidence="4" type="ORF">NE686_15885</name>
</gene>
<protein>
    <submittedName>
        <fullName evidence="4">Methyl-accepting chemotaxis protein</fullName>
    </submittedName>
</protein>
<sequence>MKIRDKKDSLTKYLKKLGSNGIGIINNRSIKTKLIAGFLIISIFVGVIGLLGTSNMRKINKSAEMMYSYNLQNIDDLHMLKSTLQKITIMLQYMAGEDSVSRKEEYVQQVKDITVSYREIMDRFESRDMAEDVELIWAGLKGDVEYYESRREKILDKVGESAASITVSVRALSDFTNEMFERIDQLILINQDMAREQANDNNIAYKLVSFTMNIIFIGSFAVAIVLGIFLSFGISGAVKKGLEFAEALGNGDLRFEMIESKSNDEMGKLMRALKEAQEKIKSTIIKISSESQDVSASSEELSATIEEISSTFETISNNTLNIVNDIQEINAATEELTATIQEVNSGVTQLASSSSDGNAESAKIKERAEKIKIQGQESKRV</sequence>
<dbReference type="SUPFAM" id="SSF58104">
    <property type="entry name" value="Methyl-accepting chemotaxis protein (MCP) signaling domain"/>
    <property type="match status" value="1"/>
</dbReference>
<keyword evidence="2" id="KW-1133">Transmembrane helix</keyword>
<dbReference type="InterPro" id="IPR024478">
    <property type="entry name" value="HlyB_4HB_MCP"/>
</dbReference>
<feature type="transmembrane region" description="Helical" evidence="2">
    <location>
        <begin position="34"/>
        <end position="52"/>
    </location>
</feature>
<dbReference type="InterPro" id="IPR003660">
    <property type="entry name" value="HAMP_dom"/>
</dbReference>
<feature type="non-terminal residue" evidence="4">
    <location>
        <position position="381"/>
    </location>
</feature>
<dbReference type="RefSeq" id="WP_256312301.1">
    <property type="nucleotide sequence ID" value="NZ_JANGAC010000014.1"/>
</dbReference>
<keyword evidence="5" id="KW-1185">Reference proteome</keyword>
<feature type="domain" description="HAMP" evidence="3">
    <location>
        <begin position="245"/>
        <end position="285"/>
    </location>
</feature>
<feature type="transmembrane region" description="Helical" evidence="2">
    <location>
        <begin position="210"/>
        <end position="232"/>
    </location>
</feature>
<accession>A0ABT1SDQ3</accession>
<dbReference type="PANTHER" id="PTHR32089:SF112">
    <property type="entry name" value="LYSOZYME-LIKE PROTEIN-RELATED"/>
    <property type="match status" value="1"/>
</dbReference>
<evidence type="ECO:0000313" key="5">
    <source>
        <dbReference type="Proteomes" id="UP001524478"/>
    </source>
</evidence>
<dbReference type="PROSITE" id="PS50885">
    <property type="entry name" value="HAMP"/>
    <property type="match status" value="1"/>
</dbReference>
<name>A0ABT1SDQ3_9FIRM</name>
<dbReference type="EMBL" id="JANGAC010000014">
    <property type="protein sequence ID" value="MCQ4924583.1"/>
    <property type="molecule type" value="Genomic_DNA"/>
</dbReference>
<dbReference type="Gene3D" id="1.10.287.950">
    <property type="entry name" value="Methyl-accepting chemotaxis protein"/>
    <property type="match status" value="1"/>
</dbReference>
<keyword evidence="2" id="KW-0812">Transmembrane</keyword>
<comment type="caution">
    <text evidence="4">The sequence shown here is derived from an EMBL/GenBank/DDBJ whole genome shotgun (WGS) entry which is preliminary data.</text>
</comment>
<evidence type="ECO:0000256" key="1">
    <source>
        <dbReference type="SAM" id="MobiDB-lite"/>
    </source>
</evidence>
<keyword evidence="2" id="KW-0472">Membrane</keyword>
<evidence type="ECO:0000313" key="4">
    <source>
        <dbReference type="EMBL" id="MCQ4924583.1"/>
    </source>
</evidence>
<proteinExistence type="predicted"/>
<evidence type="ECO:0000259" key="3">
    <source>
        <dbReference type="PROSITE" id="PS50885"/>
    </source>
</evidence>
<feature type="region of interest" description="Disordered" evidence="1">
    <location>
        <begin position="349"/>
        <end position="381"/>
    </location>
</feature>
<dbReference type="Proteomes" id="UP001524478">
    <property type="component" value="Unassembled WGS sequence"/>
</dbReference>
<feature type="compositionally biased region" description="Basic and acidic residues" evidence="1">
    <location>
        <begin position="362"/>
        <end position="381"/>
    </location>
</feature>
<evidence type="ECO:0000256" key="2">
    <source>
        <dbReference type="SAM" id="Phobius"/>
    </source>
</evidence>
<dbReference type="PANTHER" id="PTHR32089">
    <property type="entry name" value="METHYL-ACCEPTING CHEMOTAXIS PROTEIN MCPB"/>
    <property type="match status" value="1"/>
</dbReference>
<organism evidence="4 5">
    <name type="scientific">Tissierella carlieri</name>
    <dbReference type="NCBI Taxonomy" id="689904"/>
    <lineage>
        <taxon>Bacteria</taxon>
        <taxon>Bacillati</taxon>
        <taxon>Bacillota</taxon>
        <taxon>Tissierellia</taxon>
        <taxon>Tissierellales</taxon>
        <taxon>Tissierellaceae</taxon>
        <taxon>Tissierella</taxon>
    </lineage>
</organism>
<feature type="compositionally biased region" description="Polar residues" evidence="1">
    <location>
        <begin position="349"/>
        <end position="358"/>
    </location>
</feature>
<dbReference type="Pfam" id="PF12729">
    <property type="entry name" value="4HB_MCP_1"/>
    <property type="match status" value="1"/>
</dbReference>